<gene>
    <name evidence="2" type="ORF">CAUJ_LOCUS25</name>
</gene>
<feature type="compositionally biased region" description="Pro residues" evidence="1">
    <location>
        <begin position="205"/>
        <end position="220"/>
    </location>
</feature>
<evidence type="ECO:0000313" key="2">
    <source>
        <dbReference type="EMBL" id="CAD6184106.1"/>
    </source>
</evidence>
<proteinExistence type="predicted"/>
<dbReference type="Proteomes" id="UP000835052">
    <property type="component" value="Unassembled WGS sequence"/>
</dbReference>
<evidence type="ECO:0000256" key="1">
    <source>
        <dbReference type="SAM" id="MobiDB-lite"/>
    </source>
</evidence>
<protein>
    <submittedName>
        <fullName evidence="2">Uncharacterized protein</fullName>
    </submittedName>
</protein>
<keyword evidence="3" id="KW-1185">Reference proteome</keyword>
<name>A0A8S1GM94_9PELO</name>
<dbReference type="EMBL" id="CAJGYM010000001">
    <property type="protein sequence ID" value="CAD6184106.1"/>
    <property type="molecule type" value="Genomic_DNA"/>
</dbReference>
<reference evidence="2" key="1">
    <citation type="submission" date="2020-10" db="EMBL/GenBank/DDBJ databases">
        <authorList>
            <person name="Kikuchi T."/>
        </authorList>
    </citation>
    <scope>NUCLEOTIDE SEQUENCE</scope>
    <source>
        <strain evidence="2">NKZ352</strain>
    </source>
</reference>
<evidence type="ECO:0000313" key="3">
    <source>
        <dbReference type="Proteomes" id="UP000835052"/>
    </source>
</evidence>
<organism evidence="2 3">
    <name type="scientific">Caenorhabditis auriculariae</name>
    <dbReference type="NCBI Taxonomy" id="2777116"/>
    <lineage>
        <taxon>Eukaryota</taxon>
        <taxon>Metazoa</taxon>
        <taxon>Ecdysozoa</taxon>
        <taxon>Nematoda</taxon>
        <taxon>Chromadorea</taxon>
        <taxon>Rhabditida</taxon>
        <taxon>Rhabditina</taxon>
        <taxon>Rhabditomorpha</taxon>
        <taxon>Rhabditoidea</taxon>
        <taxon>Rhabditidae</taxon>
        <taxon>Peloderinae</taxon>
        <taxon>Caenorhabditis</taxon>
    </lineage>
</organism>
<dbReference type="AlphaFoldDB" id="A0A8S1GM94"/>
<accession>A0A8S1GM94</accession>
<feature type="region of interest" description="Disordered" evidence="1">
    <location>
        <begin position="199"/>
        <end position="230"/>
    </location>
</feature>
<sequence>MVTTEERVPSIEPTFNKNLDYATLINDIQDTVNFSEILERENFLDDRDLPRMLKTAIAQDHAAVQLLETKRKLMAILEEFRNNENNICKQLLEEKNDVLDKRAPGIVTPRSPPPREFFPPLVDHEQKSLEWTDEVDLRKCDQMLRPPPPLPIDTSIPPPNLQPPPFMRFPPPPRPPLHQPPAVVFNPFIFSPADLAFGKPTTIRGPPPRFEAFPPPPPFLAPQFTKKPGE</sequence>
<comment type="caution">
    <text evidence="2">The sequence shown here is derived from an EMBL/GenBank/DDBJ whole genome shotgun (WGS) entry which is preliminary data.</text>
</comment>